<proteinExistence type="predicted"/>
<keyword evidence="2" id="KW-1185">Reference proteome</keyword>
<sequence>MVYETTLIIVFCSISSHIFSNANEDHVAEVLHRLGLEDCFDDVICFEYLNPPNQKNDVDDTYNCCVTETGDLLPTSHIICKPLENSIQQAFKMANINPRKQQYTDCNSHGPQHCVGSSERKKSVDYALESIHNIREA</sequence>
<dbReference type="InterPro" id="IPR023214">
    <property type="entry name" value="HAD_sf"/>
</dbReference>
<organism evidence="1 2">
    <name type="scientific">Cynara cardunculus var. scolymus</name>
    <name type="common">Globe artichoke</name>
    <name type="synonym">Cynara scolymus</name>
    <dbReference type="NCBI Taxonomy" id="59895"/>
    <lineage>
        <taxon>Eukaryota</taxon>
        <taxon>Viridiplantae</taxon>
        <taxon>Streptophyta</taxon>
        <taxon>Embryophyta</taxon>
        <taxon>Tracheophyta</taxon>
        <taxon>Spermatophyta</taxon>
        <taxon>Magnoliopsida</taxon>
        <taxon>eudicotyledons</taxon>
        <taxon>Gunneridae</taxon>
        <taxon>Pentapetalae</taxon>
        <taxon>asterids</taxon>
        <taxon>campanulids</taxon>
        <taxon>Asterales</taxon>
        <taxon>Asteraceae</taxon>
        <taxon>Carduoideae</taxon>
        <taxon>Cardueae</taxon>
        <taxon>Carduinae</taxon>
        <taxon>Cynara</taxon>
    </lineage>
</organism>
<evidence type="ECO:0000313" key="1">
    <source>
        <dbReference type="EMBL" id="KVH98786.1"/>
    </source>
</evidence>
<dbReference type="InterPro" id="IPR036412">
    <property type="entry name" value="HAD-like_sf"/>
</dbReference>
<feature type="non-terminal residue" evidence="1">
    <location>
        <position position="1"/>
    </location>
</feature>
<dbReference type="PANTHER" id="PTHR12725:SF72">
    <property type="entry name" value="HALOACID DEHALOGENASE-LIKE HYDROLASE"/>
    <property type="match status" value="1"/>
</dbReference>
<dbReference type="Proteomes" id="UP000243975">
    <property type="component" value="Unassembled WGS sequence"/>
</dbReference>
<dbReference type="AlphaFoldDB" id="A0A118JYV5"/>
<dbReference type="Gramene" id="KVH98786">
    <property type="protein sequence ID" value="KVH98786"/>
    <property type="gene ID" value="Ccrd_022986"/>
</dbReference>
<dbReference type="STRING" id="59895.A0A118JYV5"/>
<accession>A0A118JYV5</accession>
<dbReference type="EMBL" id="LEKV01003695">
    <property type="protein sequence ID" value="KVH98786.1"/>
    <property type="molecule type" value="Genomic_DNA"/>
</dbReference>
<dbReference type="PANTHER" id="PTHR12725">
    <property type="entry name" value="HALOACID DEHALOGENASE-LIKE HYDROLASE"/>
    <property type="match status" value="1"/>
</dbReference>
<dbReference type="Gene3D" id="3.40.50.1000">
    <property type="entry name" value="HAD superfamily/HAD-like"/>
    <property type="match status" value="1"/>
</dbReference>
<gene>
    <name evidence="1" type="ORF">Ccrd_022986</name>
</gene>
<dbReference type="SUPFAM" id="SSF56784">
    <property type="entry name" value="HAD-like"/>
    <property type="match status" value="1"/>
</dbReference>
<name>A0A118JYV5_CYNCS</name>
<reference evidence="1 2" key="1">
    <citation type="journal article" date="2016" name="Sci. Rep.">
        <title>The genome sequence of the outbreeding globe artichoke constructed de novo incorporating a phase-aware low-pass sequencing strategy of F1 progeny.</title>
        <authorList>
            <person name="Scaglione D."/>
            <person name="Reyes-Chin-Wo S."/>
            <person name="Acquadro A."/>
            <person name="Froenicke L."/>
            <person name="Portis E."/>
            <person name="Beitel C."/>
            <person name="Tirone M."/>
            <person name="Mauro R."/>
            <person name="Lo Monaco A."/>
            <person name="Mauromicale G."/>
            <person name="Faccioli P."/>
            <person name="Cattivelli L."/>
            <person name="Rieseberg L."/>
            <person name="Michelmore R."/>
            <person name="Lanteri S."/>
        </authorList>
    </citation>
    <scope>NUCLEOTIDE SEQUENCE [LARGE SCALE GENOMIC DNA]</scope>
    <source>
        <strain evidence="1">2C</strain>
    </source>
</reference>
<dbReference type="OMA" id="SHIICKP"/>
<evidence type="ECO:0000313" key="2">
    <source>
        <dbReference type="Proteomes" id="UP000243975"/>
    </source>
</evidence>
<comment type="caution">
    <text evidence="1">The sequence shown here is derived from an EMBL/GenBank/DDBJ whole genome shotgun (WGS) entry which is preliminary data.</text>
</comment>
<protein>
    <submittedName>
        <fullName evidence="1">HAD-like domain-containing protein</fullName>
    </submittedName>
</protein>